<dbReference type="Proteomes" id="UP001153954">
    <property type="component" value="Unassembled WGS sequence"/>
</dbReference>
<evidence type="ECO:0000313" key="1">
    <source>
        <dbReference type="EMBL" id="CAH2108728.1"/>
    </source>
</evidence>
<organism evidence="1 2">
    <name type="scientific">Euphydryas editha</name>
    <name type="common">Edith's checkerspot</name>
    <dbReference type="NCBI Taxonomy" id="104508"/>
    <lineage>
        <taxon>Eukaryota</taxon>
        <taxon>Metazoa</taxon>
        <taxon>Ecdysozoa</taxon>
        <taxon>Arthropoda</taxon>
        <taxon>Hexapoda</taxon>
        <taxon>Insecta</taxon>
        <taxon>Pterygota</taxon>
        <taxon>Neoptera</taxon>
        <taxon>Endopterygota</taxon>
        <taxon>Lepidoptera</taxon>
        <taxon>Glossata</taxon>
        <taxon>Ditrysia</taxon>
        <taxon>Papilionoidea</taxon>
        <taxon>Nymphalidae</taxon>
        <taxon>Nymphalinae</taxon>
        <taxon>Euphydryas</taxon>
    </lineage>
</organism>
<gene>
    <name evidence="1" type="ORF">EEDITHA_LOCUS22636</name>
</gene>
<sequence>MWFIGSTNRNIETFSPRSPVSGRRRHAAVSNYERTALESQPAFINYADSPNTSKQYSIVYISHVIAFYNYECVLFSPLNNIAGERLKTLGTRRLLPLRRNSRLNGCIKMSLRPSPLVHRSRGALRSPLVGTAAITIGSRLDAVFFSDPVTTRVMKMYECFDEAVTHRGTDLSRLPWEIMKRGSPAARRRQ</sequence>
<proteinExistence type="predicted"/>
<protein>
    <submittedName>
        <fullName evidence="1">Uncharacterized protein</fullName>
    </submittedName>
</protein>
<comment type="caution">
    <text evidence="1">The sequence shown here is derived from an EMBL/GenBank/DDBJ whole genome shotgun (WGS) entry which is preliminary data.</text>
</comment>
<dbReference type="EMBL" id="CAKOGL010000031">
    <property type="protein sequence ID" value="CAH2108728.1"/>
    <property type="molecule type" value="Genomic_DNA"/>
</dbReference>
<dbReference type="AlphaFoldDB" id="A0AAU9VEE7"/>
<evidence type="ECO:0000313" key="2">
    <source>
        <dbReference type="Proteomes" id="UP001153954"/>
    </source>
</evidence>
<name>A0AAU9VEE7_EUPED</name>
<accession>A0AAU9VEE7</accession>
<keyword evidence="2" id="KW-1185">Reference proteome</keyword>
<reference evidence="1" key="1">
    <citation type="submission" date="2022-03" db="EMBL/GenBank/DDBJ databases">
        <authorList>
            <person name="Tunstrom K."/>
        </authorList>
    </citation>
    <scope>NUCLEOTIDE SEQUENCE</scope>
</reference>